<organism evidence="2 3">
    <name type="scientific">Saponaria officinalis</name>
    <name type="common">Common soapwort</name>
    <name type="synonym">Lychnis saponaria</name>
    <dbReference type="NCBI Taxonomy" id="3572"/>
    <lineage>
        <taxon>Eukaryota</taxon>
        <taxon>Viridiplantae</taxon>
        <taxon>Streptophyta</taxon>
        <taxon>Embryophyta</taxon>
        <taxon>Tracheophyta</taxon>
        <taxon>Spermatophyta</taxon>
        <taxon>Magnoliopsida</taxon>
        <taxon>eudicotyledons</taxon>
        <taxon>Gunneridae</taxon>
        <taxon>Pentapetalae</taxon>
        <taxon>Caryophyllales</taxon>
        <taxon>Caryophyllaceae</taxon>
        <taxon>Caryophylleae</taxon>
        <taxon>Saponaria</taxon>
    </lineage>
</organism>
<sequence length="173" mass="19396">MGNFCGISSNKKHVSSPIPQDTELLPGELSTNIIDNTDTITTQSDTPFIVTPDPLGLGVGSSSPSDNMPRLEFVDHRLLSLLEFFRQLHFRRRDIFKQIIPVHRQAFEDIFDKMNNTQEEEQQYKSEDNVLQKSRSSEDLKLDRFKVKPIDSPNDKIKGGGSKPGGPKPAGSK</sequence>
<gene>
    <name evidence="2" type="ORF">RND81_04G054100</name>
</gene>
<reference evidence="2" key="1">
    <citation type="submission" date="2024-03" db="EMBL/GenBank/DDBJ databases">
        <title>WGS assembly of Saponaria officinalis var. Norfolk2.</title>
        <authorList>
            <person name="Jenkins J."/>
            <person name="Shu S."/>
            <person name="Grimwood J."/>
            <person name="Barry K."/>
            <person name="Goodstein D."/>
            <person name="Schmutz J."/>
            <person name="Leebens-Mack J."/>
            <person name="Osbourn A."/>
        </authorList>
    </citation>
    <scope>NUCLEOTIDE SEQUENCE [LARGE SCALE GENOMIC DNA]</scope>
    <source>
        <strain evidence="2">JIC</strain>
    </source>
</reference>
<comment type="caution">
    <text evidence="2">The sequence shown here is derived from an EMBL/GenBank/DDBJ whole genome shotgun (WGS) entry which is preliminary data.</text>
</comment>
<keyword evidence="3" id="KW-1185">Reference proteome</keyword>
<feature type="compositionally biased region" description="Basic and acidic residues" evidence="1">
    <location>
        <begin position="122"/>
        <end position="158"/>
    </location>
</feature>
<dbReference type="EMBL" id="JBDFQZ010000004">
    <property type="protein sequence ID" value="KAK9733243.1"/>
    <property type="molecule type" value="Genomic_DNA"/>
</dbReference>
<accession>A0AAW1LIB2</accession>
<dbReference type="PANTHER" id="PTHR37725">
    <property type="match status" value="1"/>
</dbReference>
<dbReference type="AlphaFoldDB" id="A0AAW1LIB2"/>
<evidence type="ECO:0000313" key="2">
    <source>
        <dbReference type="EMBL" id="KAK9733243.1"/>
    </source>
</evidence>
<proteinExistence type="predicted"/>
<protein>
    <submittedName>
        <fullName evidence="2">Uncharacterized protein</fullName>
    </submittedName>
</protein>
<evidence type="ECO:0000256" key="1">
    <source>
        <dbReference type="SAM" id="MobiDB-lite"/>
    </source>
</evidence>
<feature type="region of interest" description="Disordered" evidence="1">
    <location>
        <begin position="1"/>
        <end position="22"/>
    </location>
</feature>
<dbReference type="Proteomes" id="UP001443914">
    <property type="component" value="Unassembled WGS sequence"/>
</dbReference>
<name>A0AAW1LIB2_SAPOF</name>
<evidence type="ECO:0000313" key="3">
    <source>
        <dbReference type="Proteomes" id="UP001443914"/>
    </source>
</evidence>
<feature type="region of interest" description="Disordered" evidence="1">
    <location>
        <begin position="118"/>
        <end position="173"/>
    </location>
</feature>
<dbReference type="PANTHER" id="PTHR37725:SF1">
    <property type="match status" value="1"/>
</dbReference>